<reference evidence="2 3" key="2">
    <citation type="submission" date="2017-10" db="EMBL/GenBank/DDBJ databases">
        <title>Extensive intraspecific genome diversity in a model arbuscular mycorrhizal fungus.</title>
        <authorList>
            <person name="Chen E.C.H."/>
            <person name="Morin E."/>
            <person name="Baudet D."/>
            <person name="Noel J."/>
            <person name="Ndikumana S."/>
            <person name="Charron P."/>
            <person name="St-Onge C."/>
            <person name="Giorgi J."/>
            <person name="Grigoriev I.V."/>
            <person name="Roux C."/>
            <person name="Martin F.M."/>
            <person name="Corradi N."/>
        </authorList>
    </citation>
    <scope>NUCLEOTIDE SEQUENCE [LARGE SCALE GENOMIC DNA]</scope>
    <source>
        <strain evidence="2 3">C2</strain>
    </source>
</reference>
<dbReference type="InterPro" id="IPR001810">
    <property type="entry name" value="F-box_dom"/>
</dbReference>
<dbReference type="AlphaFoldDB" id="A0A2N1KUC3"/>
<evidence type="ECO:0000313" key="2">
    <source>
        <dbReference type="EMBL" id="PKK40735.1"/>
    </source>
</evidence>
<organism evidence="2 3">
    <name type="scientific">Rhizophagus irregularis</name>
    <dbReference type="NCBI Taxonomy" id="588596"/>
    <lineage>
        <taxon>Eukaryota</taxon>
        <taxon>Fungi</taxon>
        <taxon>Fungi incertae sedis</taxon>
        <taxon>Mucoromycota</taxon>
        <taxon>Glomeromycotina</taxon>
        <taxon>Glomeromycetes</taxon>
        <taxon>Glomerales</taxon>
        <taxon>Glomeraceae</taxon>
        <taxon>Rhizophagus</taxon>
    </lineage>
</organism>
<evidence type="ECO:0000313" key="3">
    <source>
        <dbReference type="Proteomes" id="UP000233469"/>
    </source>
</evidence>
<dbReference type="Pfam" id="PF12937">
    <property type="entry name" value="F-box-like"/>
    <property type="match status" value="1"/>
</dbReference>
<accession>A0A2N1KUC3</accession>
<dbReference type="VEuPathDB" id="FungiDB:FUN_016631"/>
<dbReference type="InterPro" id="IPR036047">
    <property type="entry name" value="F-box-like_dom_sf"/>
</dbReference>
<evidence type="ECO:0000259" key="1">
    <source>
        <dbReference type="Pfam" id="PF12937"/>
    </source>
</evidence>
<name>A0A2N1KUC3_9GLOM</name>
<dbReference type="EMBL" id="LLXL01010390">
    <property type="protein sequence ID" value="PKK40735.1"/>
    <property type="molecule type" value="Genomic_DNA"/>
</dbReference>
<sequence>MNAHHTLALPELLEVIFAFLRRKDLYRSCTRVNRQWNSVSMHIIREKRKAEFISIPCICDNILLHVYNSSRNNVEFDKYLDVSKLWGCKL</sequence>
<dbReference type="VEuPathDB" id="FungiDB:RhiirFUN_021822"/>
<gene>
    <name evidence="2" type="ORF">RhiirC2_805392</name>
</gene>
<proteinExistence type="predicted"/>
<protein>
    <recommendedName>
        <fullName evidence="1">F-box domain-containing protein</fullName>
    </recommendedName>
</protein>
<comment type="caution">
    <text evidence="2">The sequence shown here is derived from an EMBL/GenBank/DDBJ whole genome shotgun (WGS) entry which is preliminary data.</text>
</comment>
<dbReference type="SUPFAM" id="SSF81383">
    <property type="entry name" value="F-box domain"/>
    <property type="match status" value="1"/>
</dbReference>
<reference evidence="2 3" key="1">
    <citation type="submission" date="2016-04" db="EMBL/GenBank/DDBJ databases">
        <title>Genome analyses suggest a sexual origin of heterokaryosis in a supposedly ancient asexual fungus.</title>
        <authorList>
            <person name="Ropars J."/>
            <person name="Sedzielewska K."/>
            <person name="Noel J."/>
            <person name="Charron P."/>
            <person name="Farinelli L."/>
            <person name="Marton T."/>
            <person name="Kruger M."/>
            <person name="Pelin A."/>
            <person name="Brachmann A."/>
            <person name="Corradi N."/>
        </authorList>
    </citation>
    <scope>NUCLEOTIDE SEQUENCE [LARGE SCALE GENOMIC DNA]</scope>
    <source>
        <strain evidence="2 3">C2</strain>
    </source>
</reference>
<dbReference type="Proteomes" id="UP000233469">
    <property type="component" value="Unassembled WGS sequence"/>
</dbReference>
<feature type="non-terminal residue" evidence="2">
    <location>
        <position position="90"/>
    </location>
</feature>
<feature type="domain" description="F-box" evidence="1">
    <location>
        <begin position="10"/>
        <end position="41"/>
    </location>
</feature>
<dbReference type="VEuPathDB" id="FungiDB:RhiirA1_480979"/>